<feature type="domain" description="Rhodopsin" evidence="7">
    <location>
        <begin position="3"/>
        <end position="127"/>
    </location>
</feature>
<evidence type="ECO:0000313" key="8">
    <source>
        <dbReference type="EMBL" id="KAF2804430.1"/>
    </source>
</evidence>
<gene>
    <name evidence="8 10" type="ORF">BDZ99DRAFT_481249</name>
</gene>
<dbReference type="OrthoDB" id="4682787at2759"/>
<keyword evidence="4 6" id="KW-0472">Membrane</keyword>
<dbReference type="Proteomes" id="UP000504636">
    <property type="component" value="Unplaced"/>
</dbReference>
<sequence length="177" mass="19778">MSVSAWACSLRKKAWNNLVPGKCLDNNTMIMITCIWNIASDIIILGLPARSVWKLRIPRKKRISIVLLFATGLLACITNVFIIMYLLRMAGANADVSYNIAWLGLWVAAEVSFGLCVISLLSLPKLMEVKGKHWFALVAKPFSSFSTSIVNLTGTQRDQEWHCEWQPGYELAGDCGR</sequence>
<proteinExistence type="inferred from homology"/>
<dbReference type="GO" id="GO:0016020">
    <property type="term" value="C:membrane"/>
    <property type="evidence" value="ECO:0007669"/>
    <property type="project" value="UniProtKB-SubCell"/>
</dbReference>
<evidence type="ECO:0000256" key="1">
    <source>
        <dbReference type="ARBA" id="ARBA00004141"/>
    </source>
</evidence>
<reference evidence="10" key="2">
    <citation type="submission" date="2020-04" db="EMBL/GenBank/DDBJ databases">
        <authorList>
            <consortium name="NCBI Genome Project"/>
        </authorList>
    </citation>
    <scope>NUCLEOTIDE SEQUENCE</scope>
    <source>
        <strain evidence="10">CBS 304.34</strain>
    </source>
</reference>
<dbReference type="RefSeq" id="XP_033571394.1">
    <property type="nucleotide sequence ID" value="XM_033722384.1"/>
</dbReference>
<dbReference type="Pfam" id="PF20684">
    <property type="entry name" value="Fung_rhodopsin"/>
    <property type="match status" value="1"/>
</dbReference>
<comment type="similarity">
    <text evidence="5">Belongs to the SAT4 family.</text>
</comment>
<evidence type="ECO:0000256" key="6">
    <source>
        <dbReference type="SAM" id="Phobius"/>
    </source>
</evidence>
<feature type="transmembrane region" description="Helical" evidence="6">
    <location>
        <begin position="29"/>
        <end position="53"/>
    </location>
</feature>
<dbReference type="InterPro" id="IPR049326">
    <property type="entry name" value="Rhodopsin_dom_fungi"/>
</dbReference>
<protein>
    <recommendedName>
        <fullName evidence="7">Rhodopsin domain-containing protein</fullName>
    </recommendedName>
</protein>
<evidence type="ECO:0000259" key="7">
    <source>
        <dbReference type="Pfam" id="PF20684"/>
    </source>
</evidence>
<accession>A0A6A6Y6W7</accession>
<feature type="transmembrane region" description="Helical" evidence="6">
    <location>
        <begin position="65"/>
        <end position="87"/>
    </location>
</feature>
<keyword evidence="3 6" id="KW-1133">Transmembrane helix</keyword>
<feature type="transmembrane region" description="Helical" evidence="6">
    <location>
        <begin position="99"/>
        <end position="123"/>
    </location>
</feature>
<keyword evidence="9" id="KW-1185">Reference proteome</keyword>
<keyword evidence="2 6" id="KW-0812">Transmembrane</keyword>
<name>A0A6A6Y6W7_9PEZI</name>
<evidence type="ECO:0000313" key="9">
    <source>
        <dbReference type="Proteomes" id="UP000504636"/>
    </source>
</evidence>
<reference evidence="8 10" key="1">
    <citation type="journal article" date="2020" name="Stud. Mycol.">
        <title>101 Dothideomycetes genomes: a test case for predicting lifestyles and emergence of pathogens.</title>
        <authorList>
            <person name="Haridas S."/>
            <person name="Albert R."/>
            <person name="Binder M."/>
            <person name="Bloem J."/>
            <person name="Labutti K."/>
            <person name="Salamov A."/>
            <person name="Andreopoulos B."/>
            <person name="Baker S."/>
            <person name="Barry K."/>
            <person name="Bills G."/>
            <person name="Bluhm B."/>
            <person name="Cannon C."/>
            <person name="Castanera R."/>
            <person name="Culley D."/>
            <person name="Daum C."/>
            <person name="Ezra D."/>
            <person name="Gonzalez J."/>
            <person name="Henrissat B."/>
            <person name="Kuo A."/>
            <person name="Liang C."/>
            <person name="Lipzen A."/>
            <person name="Lutzoni F."/>
            <person name="Magnuson J."/>
            <person name="Mondo S."/>
            <person name="Nolan M."/>
            <person name="Ohm R."/>
            <person name="Pangilinan J."/>
            <person name="Park H.-J."/>
            <person name="Ramirez L."/>
            <person name="Alfaro M."/>
            <person name="Sun H."/>
            <person name="Tritt A."/>
            <person name="Yoshinaga Y."/>
            <person name="Zwiers L.-H."/>
            <person name="Turgeon B."/>
            <person name="Goodwin S."/>
            <person name="Spatafora J."/>
            <person name="Crous P."/>
            <person name="Grigoriev I."/>
        </authorList>
    </citation>
    <scope>NUCLEOTIDE SEQUENCE</scope>
    <source>
        <strain evidence="8 10">CBS 304.34</strain>
    </source>
</reference>
<dbReference type="PANTHER" id="PTHR33048:SF146">
    <property type="entry name" value="INTEGRAL MEMBRANE PROTEIN"/>
    <property type="match status" value="1"/>
</dbReference>
<reference evidence="10" key="3">
    <citation type="submission" date="2025-04" db="UniProtKB">
        <authorList>
            <consortium name="RefSeq"/>
        </authorList>
    </citation>
    <scope>IDENTIFICATION</scope>
    <source>
        <strain evidence="10">CBS 304.34</strain>
    </source>
</reference>
<evidence type="ECO:0000256" key="2">
    <source>
        <dbReference type="ARBA" id="ARBA00022692"/>
    </source>
</evidence>
<comment type="subcellular location">
    <subcellularLocation>
        <location evidence="1">Membrane</location>
        <topology evidence="1">Multi-pass membrane protein</topology>
    </subcellularLocation>
</comment>
<dbReference type="AlphaFoldDB" id="A0A6A6Y6W7"/>
<organism evidence="8">
    <name type="scientific">Mytilinidion resinicola</name>
    <dbReference type="NCBI Taxonomy" id="574789"/>
    <lineage>
        <taxon>Eukaryota</taxon>
        <taxon>Fungi</taxon>
        <taxon>Dikarya</taxon>
        <taxon>Ascomycota</taxon>
        <taxon>Pezizomycotina</taxon>
        <taxon>Dothideomycetes</taxon>
        <taxon>Pleosporomycetidae</taxon>
        <taxon>Mytilinidiales</taxon>
        <taxon>Mytilinidiaceae</taxon>
        <taxon>Mytilinidion</taxon>
    </lineage>
</organism>
<dbReference type="GeneID" id="54463277"/>
<dbReference type="InterPro" id="IPR052337">
    <property type="entry name" value="SAT4-like"/>
</dbReference>
<dbReference type="PANTHER" id="PTHR33048">
    <property type="entry name" value="PTH11-LIKE INTEGRAL MEMBRANE PROTEIN (AFU_ORTHOLOGUE AFUA_5G11245)"/>
    <property type="match status" value="1"/>
</dbReference>
<evidence type="ECO:0000256" key="3">
    <source>
        <dbReference type="ARBA" id="ARBA00022989"/>
    </source>
</evidence>
<dbReference type="EMBL" id="MU003713">
    <property type="protein sequence ID" value="KAF2804430.1"/>
    <property type="molecule type" value="Genomic_DNA"/>
</dbReference>
<evidence type="ECO:0000256" key="4">
    <source>
        <dbReference type="ARBA" id="ARBA00023136"/>
    </source>
</evidence>
<evidence type="ECO:0000256" key="5">
    <source>
        <dbReference type="ARBA" id="ARBA00038359"/>
    </source>
</evidence>
<evidence type="ECO:0000313" key="10">
    <source>
        <dbReference type="RefSeq" id="XP_033571394.1"/>
    </source>
</evidence>